<evidence type="ECO:0000259" key="5">
    <source>
        <dbReference type="Pfam" id="PF26138"/>
    </source>
</evidence>
<gene>
    <name evidence="6" type="ORF">CTI12_AA153980</name>
</gene>
<feature type="domain" description="DDE Tnp4" evidence="4">
    <location>
        <begin position="199"/>
        <end position="256"/>
    </location>
</feature>
<evidence type="ECO:0000256" key="1">
    <source>
        <dbReference type="ARBA" id="ARBA00001968"/>
    </source>
</evidence>
<proteinExistence type="predicted"/>
<feature type="domain" description="Myb/SANT-like" evidence="3">
    <location>
        <begin position="394"/>
        <end position="495"/>
    </location>
</feature>
<evidence type="ECO:0000313" key="6">
    <source>
        <dbReference type="EMBL" id="PWA72417.1"/>
    </source>
</evidence>
<protein>
    <recommendedName>
        <fullName evidence="8">Myb/SANT-like domain-containing protein</fullName>
    </recommendedName>
</protein>
<reference evidence="6 7" key="1">
    <citation type="journal article" date="2018" name="Mol. Plant">
        <title>The genome of Artemisia annua provides insight into the evolution of Asteraceae family and artemisinin biosynthesis.</title>
        <authorList>
            <person name="Shen Q."/>
            <person name="Zhang L."/>
            <person name="Liao Z."/>
            <person name="Wang S."/>
            <person name="Yan T."/>
            <person name="Shi P."/>
            <person name="Liu M."/>
            <person name="Fu X."/>
            <person name="Pan Q."/>
            <person name="Wang Y."/>
            <person name="Lv Z."/>
            <person name="Lu X."/>
            <person name="Zhang F."/>
            <person name="Jiang W."/>
            <person name="Ma Y."/>
            <person name="Chen M."/>
            <person name="Hao X."/>
            <person name="Li L."/>
            <person name="Tang Y."/>
            <person name="Lv G."/>
            <person name="Zhou Y."/>
            <person name="Sun X."/>
            <person name="Brodelius P.E."/>
            <person name="Rose J.K.C."/>
            <person name="Tang K."/>
        </authorList>
    </citation>
    <scope>NUCLEOTIDE SEQUENCE [LARGE SCALE GENOMIC DNA]</scope>
    <source>
        <strain evidence="7">cv. Huhao1</strain>
        <tissue evidence="6">Leaf</tissue>
    </source>
</reference>
<evidence type="ECO:0000259" key="4">
    <source>
        <dbReference type="Pfam" id="PF13359"/>
    </source>
</evidence>
<dbReference type="OrthoDB" id="10062286at2759"/>
<dbReference type="Proteomes" id="UP000245207">
    <property type="component" value="Unassembled WGS sequence"/>
</dbReference>
<dbReference type="Pfam" id="PF12776">
    <property type="entry name" value="Myb_DNA-bind_3"/>
    <property type="match status" value="1"/>
</dbReference>
<dbReference type="InterPro" id="IPR058353">
    <property type="entry name" value="DUF8040"/>
</dbReference>
<sequence>MGFIPMFVRHKEWKRMMRTPLVQRKLQTKRAAMIAALGAVNVTFIVARWFLMCGSAMNYFIESKSLRKRYLVSYYNSLQNMRRMVYDSDTTSVVNIRMNICAFKTLCEILETRGGLRSSKNIQVDEQVAMFLHTLAHNEKNRIIVNRFQRSGETISRYFKLVLNAVCRLHKEFYKVPVPVPDNELDERWKWFKGCLGALDGTYVKVRVPETERKPYRTRKGEICTNVLGVCTRDLQFIYVLAGWEGSAADCRMLRDAISRPNGLKRCFGLIKARWAILRDVSYHPLDSMPRIIIACCLMHNFIRTTMREDPLDNEVLNSHMQHANDHDNVISTIQTSQGWSDRRDTLANEMFNEWNARRAHLSFFIVDMTDSSVPNGASDANVTRGAGKNKRPWTSEEDAKLIDALMELHVSGKYSGADNGFKPGYEKAVQALLDVSLPNSGLKADPHIKSRLKTLKKNFSIVHDMLSGTGATSGFGWDPEKCVLSAPDDVWTAYLKDKKYAAPFRNKALPYYEKLCTIFGKDRATGSRAEDLGDDEIVQETSLVSPIDVDADVSISSGVGNKRKRSKTIEFSETFKECSIDLSDKLEDSIGKLGDKIVASANQDIPNDILDEVITSIQGLPNITPQQRIRGMHIIGRNASKARIFLKSSKQDKVIYIQMLGDGPLD</sequence>
<dbReference type="AlphaFoldDB" id="A0A2U1NFX6"/>
<keyword evidence="7" id="KW-1185">Reference proteome</keyword>
<dbReference type="STRING" id="35608.A0A2U1NFX6"/>
<dbReference type="EMBL" id="PKPP01002907">
    <property type="protein sequence ID" value="PWA72417.1"/>
    <property type="molecule type" value="Genomic_DNA"/>
</dbReference>
<evidence type="ECO:0000256" key="2">
    <source>
        <dbReference type="ARBA" id="ARBA00022723"/>
    </source>
</evidence>
<evidence type="ECO:0008006" key="8">
    <source>
        <dbReference type="Google" id="ProtNLM"/>
    </source>
</evidence>
<accession>A0A2U1NFX6</accession>
<dbReference type="InterPro" id="IPR024752">
    <property type="entry name" value="Myb/SANT-like_dom"/>
</dbReference>
<keyword evidence="2" id="KW-0479">Metal-binding</keyword>
<comment type="cofactor">
    <cofactor evidence="1">
        <name>a divalent metal cation</name>
        <dbReference type="ChEBI" id="CHEBI:60240"/>
    </cofactor>
</comment>
<dbReference type="Pfam" id="PF13359">
    <property type="entry name" value="DDE_Tnp_4"/>
    <property type="match status" value="1"/>
</dbReference>
<dbReference type="InterPro" id="IPR027806">
    <property type="entry name" value="HARBI1_dom"/>
</dbReference>
<comment type="caution">
    <text evidence="6">The sequence shown here is derived from an EMBL/GenBank/DDBJ whole genome shotgun (WGS) entry which is preliminary data.</text>
</comment>
<evidence type="ECO:0000313" key="7">
    <source>
        <dbReference type="Proteomes" id="UP000245207"/>
    </source>
</evidence>
<organism evidence="6 7">
    <name type="scientific">Artemisia annua</name>
    <name type="common">Sweet wormwood</name>
    <dbReference type="NCBI Taxonomy" id="35608"/>
    <lineage>
        <taxon>Eukaryota</taxon>
        <taxon>Viridiplantae</taxon>
        <taxon>Streptophyta</taxon>
        <taxon>Embryophyta</taxon>
        <taxon>Tracheophyta</taxon>
        <taxon>Spermatophyta</taxon>
        <taxon>Magnoliopsida</taxon>
        <taxon>eudicotyledons</taxon>
        <taxon>Gunneridae</taxon>
        <taxon>Pentapetalae</taxon>
        <taxon>asterids</taxon>
        <taxon>campanulids</taxon>
        <taxon>Asterales</taxon>
        <taxon>Asteraceae</taxon>
        <taxon>Asteroideae</taxon>
        <taxon>Anthemideae</taxon>
        <taxon>Artemisiinae</taxon>
        <taxon>Artemisia</taxon>
    </lineage>
</organism>
<evidence type="ECO:0000259" key="3">
    <source>
        <dbReference type="Pfam" id="PF12776"/>
    </source>
</evidence>
<feature type="domain" description="DUF8040" evidence="5">
    <location>
        <begin position="81"/>
        <end position="168"/>
    </location>
</feature>
<name>A0A2U1NFX6_ARTAN</name>
<dbReference type="Pfam" id="PF26138">
    <property type="entry name" value="DUF8040"/>
    <property type="match status" value="1"/>
</dbReference>
<dbReference type="PANTHER" id="PTHR46250:SF17">
    <property type="entry name" value="MYB_SANT-LIKE DOMAIN-CONTAINING PROTEIN"/>
    <property type="match status" value="1"/>
</dbReference>
<dbReference type="GO" id="GO:0046872">
    <property type="term" value="F:metal ion binding"/>
    <property type="evidence" value="ECO:0007669"/>
    <property type="project" value="UniProtKB-KW"/>
</dbReference>
<dbReference type="PANTHER" id="PTHR46250">
    <property type="entry name" value="MYB/SANT-LIKE DNA-BINDING DOMAIN PROTEIN-RELATED"/>
    <property type="match status" value="1"/>
</dbReference>